<organism evidence="1 3">
    <name type="scientific">Trichinella spiralis</name>
    <name type="common">Trichina worm</name>
    <dbReference type="NCBI Taxonomy" id="6334"/>
    <lineage>
        <taxon>Eukaryota</taxon>
        <taxon>Metazoa</taxon>
        <taxon>Ecdysozoa</taxon>
        <taxon>Nematoda</taxon>
        <taxon>Enoplea</taxon>
        <taxon>Dorylaimia</taxon>
        <taxon>Trichinellida</taxon>
        <taxon>Trichinellidae</taxon>
        <taxon>Trichinella</taxon>
    </lineage>
</organism>
<gene>
    <name evidence="1" type="ORF">T01_10812</name>
    <name evidence="2" type="ORF">T01_13877</name>
</gene>
<evidence type="ECO:0000313" key="2">
    <source>
        <dbReference type="EMBL" id="KRY36308.1"/>
    </source>
</evidence>
<reference evidence="1 3" key="1">
    <citation type="submission" date="2015-01" db="EMBL/GenBank/DDBJ databases">
        <title>Evolution of Trichinella species and genotypes.</title>
        <authorList>
            <person name="Korhonen P.K."/>
            <person name="Edoardo P."/>
            <person name="Giuseppe L.R."/>
            <person name="Gasser R.B."/>
        </authorList>
    </citation>
    <scope>NUCLEOTIDE SEQUENCE [LARGE SCALE GENOMIC DNA]</scope>
    <source>
        <strain evidence="1">ISS3</strain>
    </source>
</reference>
<keyword evidence="3" id="KW-1185">Reference proteome</keyword>
<dbReference type="InParanoid" id="A0A0V1AVH7"/>
<accession>A0A0V1AVH7</accession>
<dbReference type="Proteomes" id="UP000054776">
    <property type="component" value="Unassembled WGS sequence"/>
</dbReference>
<sequence>MMYNRNVTEAINVVMARWHRHLRVQCRHLPSYGIWQHCISARFAHRTELTVVVLGQRDNL</sequence>
<protein>
    <submittedName>
        <fullName evidence="1">Uncharacterized protein</fullName>
    </submittedName>
</protein>
<dbReference type="AlphaFoldDB" id="A0A0V1AVH7"/>
<evidence type="ECO:0000313" key="3">
    <source>
        <dbReference type="Proteomes" id="UP000054776"/>
    </source>
</evidence>
<dbReference type="EMBL" id="JYDH01000044">
    <property type="protein sequence ID" value="KRY36308.1"/>
    <property type="molecule type" value="Genomic_DNA"/>
</dbReference>
<comment type="caution">
    <text evidence="1">The sequence shown here is derived from an EMBL/GenBank/DDBJ whole genome shotgun (WGS) entry which is preliminary data.</text>
</comment>
<proteinExistence type="predicted"/>
<evidence type="ECO:0000313" key="1">
    <source>
        <dbReference type="EMBL" id="KRY28783.1"/>
    </source>
</evidence>
<dbReference type="EMBL" id="JYDH01000191">
    <property type="protein sequence ID" value="KRY28783.1"/>
    <property type="molecule type" value="Genomic_DNA"/>
</dbReference>
<name>A0A0V1AVH7_TRISP</name>